<dbReference type="AlphaFoldDB" id="A0A1I7DYM4"/>
<dbReference type="InterPro" id="IPR014777">
    <property type="entry name" value="4pyrrole_Mease_sub1"/>
</dbReference>
<dbReference type="Gene3D" id="3.40.1010.10">
    <property type="entry name" value="Cobalt-precorrin-4 Transmethylase, Domain 1"/>
    <property type="match status" value="1"/>
</dbReference>
<dbReference type="EMBL" id="FPBD01000013">
    <property type="protein sequence ID" value="SFU16782.1"/>
    <property type="molecule type" value="Genomic_DNA"/>
</dbReference>
<accession>A0A1I7DYM4</accession>
<dbReference type="CDD" id="cd19916">
    <property type="entry name" value="OphMA_like"/>
    <property type="match status" value="1"/>
</dbReference>
<dbReference type="Pfam" id="PF00590">
    <property type="entry name" value="TP_methylase"/>
    <property type="match status" value="1"/>
</dbReference>
<dbReference type="GO" id="GO:0032259">
    <property type="term" value="P:methylation"/>
    <property type="evidence" value="ECO:0007669"/>
    <property type="project" value="UniProtKB-KW"/>
</dbReference>
<proteinExistence type="predicted"/>
<organism evidence="2 3">
    <name type="scientific">Pseudovibrio denitrificans</name>
    <dbReference type="NCBI Taxonomy" id="258256"/>
    <lineage>
        <taxon>Bacteria</taxon>
        <taxon>Pseudomonadati</taxon>
        <taxon>Pseudomonadota</taxon>
        <taxon>Alphaproteobacteria</taxon>
        <taxon>Hyphomicrobiales</taxon>
        <taxon>Stappiaceae</taxon>
        <taxon>Pseudovibrio</taxon>
    </lineage>
</organism>
<name>A0A1I7DYM4_9HYPH</name>
<feature type="domain" description="Tetrapyrrole methylase" evidence="1">
    <location>
        <begin position="76"/>
        <end position="218"/>
    </location>
</feature>
<keyword evidence="3" id="KW-1185">Reference proteome</keyword>
<protein>
    <submittedName>
        <fullName evidence="2">Tetrapyrrole (Corrin/Porphyrin) Methylases</fullName>
    </submittedName>
</protein>
<dbReference type="GO" id="GO:0008168">
    <property type="term" value="F:methyltransferase activity"/>
    <property type="evidence" value="ECO:0007669"/>
    <property type="project" value="UniProtKB-KW"/>
</dbReference>
<reference evidence="3" key="1">
    <citation type="submission" date="2016-10" db="EMBL/GenBank/DDBJ databases">
        <authorList>
            <person name="Varghese N."/>
            <person name="Submissions S."/>
        </authorList>
    </citation>
    <scope>NUCLEOTIDE SEQUENCE [LARGE SCALE GENOMIC DNA]</scope>
    <source>
        <strain evidence="3">DSM 17465</strain>
    </source>
</reference>
<sequence>MPLPDLIADAAQDPHLVRKLRTQPETVYQDYTLNPDEIQLLVTEDKRRISASIPPAGRKENEALANENRRAGKGSLLVAGSGITSIAHLTLEAVAAVKSADVVFYLVIDQLTINWIQMMNGNAHPLYHHYTPGIARRVAYRGMVDEIMAEVCRERNVTVLLYGHPGVLAYPGHLAMEQAREKGYFARMLPGVSADSCLIADLGIDPANNGMQAFEATQLLKEDIALNTSIPTILWQVGLVGDINYMANRYENSAFDQLFGKLRQLYGETHSCCVYEAAEFSALPPRLNWITFKEMKSNDLSPMCTLFVPPIAHQ</sequence>
<dbReference type="InterPro" id="IPR035996">
    <property type="entry name" value="4pyrrol_Methylase_sf"/>
</dbReference>
<evidence type="ECO:0000259" key="1">
    <source>
        <dbReference type="Pfam" id="PF00590"/>
    </source>
</evidence>
<dbReference type="InterPro" id="IPR000878">
    <property type="entry name" value="4pyrrol_Mease"/>
</dbReference>
<keyword evidence="2" id="KW-0489">Methyltransferase</keyword>
<gene>
    <name evidence="2" type="ORF">SAMN05444141_11328</name>
</gene>
<evidence type="ECO:0000313" key="3">
    <source>
        <dbReference type="Proteomes" id="UP000183371"/>
    </source>
</evidence>
<dbReference type="SUPFAM" id="SSF53790">
    <property type="entry name" value="Tetrapyrrole methylase"/>
    <property type="match status" value="1"/>
</dbReference>
<evidence type="ECO:0000313" key="2">
    <source>
        <dbReference type="EMBL" id="SFU16782.1"/>
    </source>
</evidence>
<keyword evidence="2" id="KW-0808">Transferase</keyword>
<dbReference type="RefSeq" id="WP_054785398.1">
    <property type="nucleotide sequence ID" value="NZ_FPBD01000013.1"/>
</dbReference>
<dbReference type="Proteomes" id="UP000183371">
    <property type="component" value="Unassembled WGS sequence"/>
</dbReference>